<dbReference type="RefSeq" id="WP_194704952.1">
    <property type="nucleotide sequence ID" value="NZ_JADKPN010000001.1"/>
</dbReference>
<dbReference type="Proteomes" id="UP000640489">
    <property type="component" value="Unassembled WGS sequence"/>
</dbReference>
<gene>
    <name evidence="1" type="ORF">ISU07_01355</name>
</gene>
<proteinExistence type="predicted"/>
<dbReference type="AlphaFoldDB" id="A0A930YGA4"/>
<comment type="caution">
    <text evidence="1">The sequence shown here is derived from an EMBL/GenBank/DDBJ whole genome shotgun (WGS) entry which is preliminary data.</text>
</comment>
<dbReference type="EMBL" id="JADKPN010000001">
    <property type="protein sequence ID" value="MBF4761759.1"/>
    <property type="molecule type" value="Genomic_DNA"/>
</dbReference>
<name>A0A930YGA4_9ACTN</name>
<protein>
    <submittedName>
        <fullName evidence="1">Uncharacterized protein</fullName>
    </submittedName>
</protein>
<sequence>MTYSKDLISMSTRAHASRTSKVALLTAALGRAWHSARLADRQVMEIRTDVSRYAS</sequence>
<accession>A0A930YGA4</accession>
<keyword evidence="2" id="KW-1185">Reference proteome</keyword>
<reference evidence="1" key="1">
    <citation type="submission" date="2020-11" db="EMBL/GenBank/DDBJ databases">
        <title>Nocardioides sp. nov., isolated from Soil of Cynanchum wilfordii Hemsley rhizosphere.</title>
        <authorList>
            <person name="Lee J.-S."/>
            <person name="Suh M.K."/>
            <person name="Kim J.-S."/>
        </authorList>
    </citation>
    <scope>NUCLEOTIDE SEQUENCE</scope>
    <source>
        <strain evidence="1">KCTC 19275</strain>
    </source>
</reference>
<evidence type="ECO:0000313" key="1">
    <source>
        <dbReference type="EMBL" id="MBF4761759.1"/>
    </source>
</evidence>
<organism evidence="1 2">
    <name type="scientific">Nocardioides islandensis</name>
    <dbReference type="NCBI Taxonomy" id="433663"/>
    <lineage>
        <taxon>Bacteria</taxon>
        <taxon>Bacillati</taxon>
        <taxon>Actinomycetota</taxon>
        <taxon>Actinomycetes</taxon>
        <taxon>Propionibacteriales</taxon>
        <taxon>Nocardioidaceae</taxon>
        <taxon>Nocardioides</taxon>
    </lineage>
</organism>
<evidence type="ECO:0000313" key="2">
    <source>
        <dbReference type="Proteomes" id="UP000640489"/>
    </source>
</evidence>